<organism evidence="2 3">
    <name type="scientific">Companilactobacillus farciminis</name>
    <dbReference type="NCBI Taxonomy" id="1612"/>
    <lineage>
        <taxon>Bacteria</taxon>
        <taxon>Bacillati</taxon>
        <taxon>Bacillota</taxon>
        <taxon>Bacilli</taxon>
        <taxon>Lactobacillales</taxon>
        <taxon>Lactobacillaceae</taxon>
        <taxon>Companilactobacillus</taxon>
    </lineage>
</organism>
<feature type="domain" description="S-layer protein C-terminal" evidence="1">
    <location>
        <begin position="294"/>
        <end position="343"/>
    </location>
</feature>
<reference evidence="2 3" key="1">
    <citation type="journal article" date="2019" name="Appl. Microbiol. Biotechnol.">
        <title>Uncovering carbohydrate metabolism through a genotype-phenotype association study of 56 lactic acid bacteria genomes.</title>
        <authorList>
            <person name="Buron-Moles G."/>
            <person name="Chailyan A."/>
            <person name="Dolejs I."/>
            <person name="Forster J."/>
            <person name="Miks M.H."/>
        </authorList>
    </citation>
    <scope>NUCLEOTIDE SEQUENCE [LARGE SCALE GENOMIC DNA]</scope>
    <source>
        <strain evidence="2 3">ATCC 29644</strain>
    </source>
</reference>
<proteinExistence type="predicted"/>
<dbReference type="Proteomes" id="UP000295257">
    <property type="component" value="Unassembled WGS sequence"/>
</dbReference>
<gene>
    <name evidence="2" type="ORF">C5L30_000935</name>
</gene>
<sequence>MNGYILINNKNLFWGKFIIMNKKIKYLGITSAMLLATAPIAAPVINSTTETVVQADTNDVNQSDVNKWLGEIKSTINLTKNSSLITNEEIGTYYVFGSDGLFFMYASDLTPEESMIVNSGDSFFKHFNDNSNGDDTFFNNYQYGVIITATATDNSVSGNLIKDQANELLSEGKSVTFHLSLRHTQPAEAYSWDSFINEPVLGTKDVVINPAKSETSNVKAPGTGISELFESSVNSTVYDDNGKATTITLPKTSVWNVDRQMNINGTIFYRVANNEWVKKDDGLAVTLNETTVNTNKQASLYTSQGKKVTNRALAKNTPWYSDRMATINGQTMYRVATDEWVMADDIK</sequence>
<comment type="caution">
    <text evidence="2">The sequence shown here is derived from an EMBL/GenBank/DDBJ whole genome shotgun (WGS) entry which is preliminary data.</text>
</comment>
<keyword evidence="3" id="KW-1185">Reference proteome</keyword>
<evidence type="ECO:0000313" key="2">
    <source>
        <dbReference type="EMBL" id="TDG72751.1"/>
    </source>
</evidence>
<dbReference type="STRING" id="1612.ABB44_11470"/>
<dbReference type="Pfam" id="PF03217">
    <property type="entry name" value="SlpA"/>
    <property type="match status" value="2"/>
</dbReference>
<accession>A0A4V3A366</accession>
<name>A0A4V3A366_9LACO</name>
<dbReference type="EMBL" id="PUFN01000015">
    <property type="protein sequence ID" value="TDG72751.1"/>
    <property type="molecule type" value="Genomic_DNA"/>
</dbReference>
<dbReference type="AlphaFoldDB" id="A0A4V3A366"/>
<evidence type="ECO:0000313" key="3">
    <source>
        <dbReference type="Proteomes" id="UP000295257"/>
    </source>
</evidence>
<dbReference type="InterPro" id="IPR024968">
    <property type="entry name" value="SlpA_C_lactobacillus"/>
</dbReference>
<feature type="domain" description="S-layer protein C-terminal" evidence="1">
    <location>
        <begin position="234"/>
        <end position="278"/>
    </location>
</feature>
<protein>
    <recommendedName>
        <fullName evidence="1">S-layer protein C-terminal domain-containing protein</fullName>
    </recommendedName>
</protein>
<evidence type="ECO:0000259" key="1">
    <source>
        <dbReference type="Pfam" id="PF03217"/>
    </source>
</evidence>